<dbReference type="GO" id="GO:0005975">
    <property type="term" value="P:carbohydrate metabolic process"/>
    <property type="evidence" value="ECO:0007669"/>
    <property type="project" value="UniProtKB-ARBA"/>
</dbReference>
<sequence>MNKAQNPANRKNKRVIRRRAAWATLAVLFIAWGGPGANAYWQSLSNSNFGAAKADTVPQGSTPAVSLNGTSATVSWAAVATPRGNAVTGYTVARYSSSTGGTKVAAGGGCAGTVTTLRCTEQNVPDGTWYYAVTPVISLWTGTESTRGAGVLVDTTAPTVSVASISPTPNSAGYNNSSPVTVNLSAVDNPGGSGVASIKYALDGGSTVTVNAATAAVSVKGDGTHTLSYFATDVAGNSSSPQIQTIKIDTIAPSTPTVSVPSYVNSTNKANIPVVGTAEAFASVTVTASDAGSAHTSTQTVTASGTGAWNTSGFDLSGLSDGTVTYSVVARDAAGNASPAANATSTKDTVAPTVTSITMANGKSSGVADKGDTLTIVYSTDMAANTLCSSWSNTTASQTATGTVSISANDNILTVTSGSCTAPMIGSVALNGGYNSSASQARTFAATITWTKATGTLVIALGDNGANGTRGSNVSASSPVYSPAAGAADIAGNPLAGTFTAATASGF</sequence>
<comment type="caution">
    <text evidence="1">The sequence shown here is derived from an EMBL/GenBank/DDBJ whole genome shotgun (WGS) entry which is preliminary data.</text>
</comment>
<dbReference type="AlphaFoldDB" id="A0A4R5KNA2"/>
<dbReference type="SUPFAM" id="SSF49265">
    <property type="entry name" value="Fibronectin type III"/>
    <property type="match status" value="1"/>
</dbReference>
<proteinExistence type="predicted"/>
<dbReference type="OrthoDB" id="3298563at2"/>
<dbReference type="InterPro" id="IPR036116">
    <property type="entry name" value="FN3_sf"/>
</dbReference>
<dbReference type="NCBIfam" id="NF047446">
    <property type="entry name" value="barrel_OmpL47"/>
    <property type="match status" value="1"/>
</dbReference>
<evidence type="ECO:0000313" key="2">
    <source>
        <dbReference type="Proteomes" id="UP000295511"/>
    </source>
</evidence>
<gene>
    <name evidence="1" type="ORF">E1809_09820</name>
</gene>
<dbReference type="Gene3D" id="2.60.40.10">
    <property type="entry name" value="Immunoglobulins"/>
    <property type="match status" value="2"/>
</dbReference>
<name>A0A4R5KNA2_9MICC</name>
<evidence type="ECO:0000313" key="1">
    <source>
        <dbReference type="EMBL" id="TDF96398.1"/>
    </source>
</evidence>
<dbReference type="RefSeq" id="WP_133204053.1">
    <property type="nucleotide sequence ID" value="NZ_SMRU01000010.1"/>
</dbReference>
<organism evidence="1 2">
    <name type="scientific">Arthrobacter terricola</name>
    <dbReference type="NCBI Taxonomy" id="2547396"/>
    <lineage>
        <taxon>Bacteria</taxon>
        <taxon>Bacillati</taxon>
        <taxon>Actinomycetota</taxon>
        <taxon>Actinomycetes</taxon>
        <taxon>Micrococcales</taxon>
        <taxon>Micrococcaceae</taxon>
        <taxon>Arthrobacter</taxon>
    </lineage>
</organism>
<dbReference type="Proteomes" id="UP000295511">
    <property type="component" value="Unassembled WGS sequence"/>
</dbReference>
<accession>A0A4R5KNA2</accession>
<protein>
    <submittedName>
        <fullName evidence="1">Uncharacterized protein</fullName>
    </submittedName>
</protein>
<dbReference type="EMBL" id="SMRU01000010">
    <property type="protein sequence ID" value="TDF96398.1"/>
    <property type="molecule type" value="Genomic_DNA"/>
</dbReference>
<dbReference type="InterPro" id="IPR013783">
    <property type="entry name" value="Ig-like_fold"/>
</dbReference>
<keyword evidence="2" id="KW-1185">Reference proteome</keyword>
<reference evidence="1 2" key="1">
    <citation type="submission" date="2019-03" db="EMBL/GenBank/DDBJ databases">
        <title>Whole genome sequence of Arthrobacter sp JH1-1.</title>
        <authorList>
            <person name="Trinh H.N."/>
        </authorList>
    </citation>
    <scope>NUCLEOTIDE SEQUENCE [LARGE SCALE GENOMIC DNA]</scope>
    <source>
        <strain evidence="1 2">JH1-1</strain>
    </source>
</reference>
<dbReference type="InterPro" id="IPR058094">
    <property type="entry name" value="Ig-like_OmpL47-like"/>
</dbReference>